<name>A0AAV9GAZ4_9PEZI</name>
<dbReference type="Proteomes" id="UP001321760">
    <property type="component" value="Unassembled WGS sequence"/>
</dbReference>
<organism evidence="1 2">
    <name type="scientific">Podospora aff. communis PSN243</name>
    <dbReference type="NCBI Taxonomy" id="3040156"/>
    <lineage>
        <taxon>Eukaryota</taxon>
        <taxon>Fungi</taxon>
        <taxon>Dikarya</taxon>
        <taxon>Ascomycota</taxon>
        <taxon>Pezizomycotina</taxon>
        <taxon>Sordariomycetes</taxon>
        <taxon>Sordariomycetidae</taxon>
        <taxon>Sordariales</taxon>
        <taxon>Podosporaceae</taxon>
        <taxon>Podospora</taxon>
    </lineage>
</organism>
<reference evidence="1" key="1">
    <citation type="journal article" date="2023" name="Mol. Phylogenet. Evol.">
        <title>Genome-scale phylogeny and comparative genomics of the fungal order Sordariales.</title>
        <authorList>
            <person name="Hensen N."/>
            <person name="Bonometti L."/>
            <person name="Westerberg I."/>
            <person name="Brannstrom I.O."/>
            <person name="Guillou S."/>
            <person name="Cros-Aarteil S."/>
            <person name="Calhoun S."/>
            <person name="Haridas S."/>
            <person name="Kuo A."/>
            <person name="Mondo S."/>
            <person name="Pangilinan J."/>
            <person name="Riley R."/>
            <person name="LaButti K."/>
            <person name="Andreopoulos B."/>
            <person name="Lipzen A."/>
            <person name="Chen C."/>
            <person name="Yan M."/>
            <person name="Daum C."/>
            <person name="Ng V."/>
            <person name="Clum A."/>
            <person name="Steindorff A."/>
            <person name="Ohm R.A."/>
            <person name="Martin F."/>
            <person name="Silar P."/>
            <person name="Natvig D.O."/>
            <person name="Lalanne C."/>
            <person name="Gautier V."/>
            <person name="Ament-Velasquez S.L."/>
            <person name="Kruys A."/>
            <person name="Hutchinson M.I."/>
            <person name="Powell A.J."/>
            <person name="Barry K."/>
            <person name="Miller A.N."/>
            <person name="Grigoriev I.V."/>
            <person name="Debuchy R."/>
            <person name="Gladieux P."/>
            <person name="Hiltunen Thoren M."/>
            <person name="Johannesson H."/>
        </authorList>
    </citation>
    <scope>NUCLEOTIDE SEQUENCE</scope>
    <source>
        <strain evidence="1">PSN243</strain>
    </source>
</reference>
<proteinExistence type="predicted"/>
<accession>A0AAV9GAZ4</accession>
<dbReference type="EMBL" id="MU865968">
    <property type="protein sequence ID" value="KAK4445125.1"/>
    <property type="molecule type" value="Genomic_DNA"/>
</dbReference>
<gene>
    <name evidence="1" type="ORF">QBC34DRAFT_472993</name>
</gene>
<dbReference type="AlphaFoldDB" id="A0AAV9GAZ4"/>
<comment type="caution">
    <text evidence="1">The sequence shown here is derived from an EMBL/GenBank/DDBJ whole genome shotgun (WGS) entry which is preliminary data.</text>
</comment>
<sequence>MDDHTIPNPSSTTTAVTLYNTWSYPRDLKDDLRDTPLPAHFIDETLTTAWEYTRCVIPTFSPPNYPRYIAFVRLIALTTIAEYHGSLIDVLSPNSDTILTYHIPTLLSTLFGHTPLLVPMSLEFRSNLLFASDKSSPRRNSTLFQRYVNLLGSSPQTWFRLRDCDGLARFTIAAALVCNDVPSDEWFTEVQLNILAEMSLTLYDAVAFYKHRAEGEVCNTFAYAGSSARVEAFHRCREVLWRLDASMATEPKMQHAVNFVRYFGGPIHLMMRRYRFVEDGLGLGGVETEGLVGDARAHVKLWNRVDVCGEGVDGGRLRVVMEREGVLFEGLREMLEDGAEGRCEGCVFREVYGAEGSGEFGGVRLCVGCERKWQEYLGSLAERAAEAFPALQA</sequence>
<evidence type="ECO:0000313" key="1">
    <source>
        <dbReference type="EMBL" id="KAK4445125.1"/>
    </source>
</evidence>
<evidence type="ECO:0000313" key="2">
    <source>
        <dbReference type="Proteomes" id="UP001321760"/>
    </source>
</evidence>
<keyword evidence="2" id="KW-1185">Reference proteome</keyword>
<protein>
    <submittedName>
        <fullName evidence="1">Uncharacterized protein</fullName>
    </submittedName>
</protein>
<reference evidence="1" key="2">
    <citation type="submission" date="2023-05" db="EMBL/GenBank/DDBJ databases">
        <authorList>
            <consortium name="Lawrence Berkeley National Laboratory"/>
            <person name="Steindorff A."/>
            <person name="Hensen N."/>
            <person name="Bonometti L."/>
            <person name="Westerberg I."/>
            <person name="Brannstrom I.O."/>
            <person name="Guillou S."/>
            <person name="Cros-Aarteil S."/>
            <person name="Calhoun S."/>
            <person name="Haridas S."/>
            <person name="Kuo A."/>
            <person name="Mondo S."/>
            <person name="Pangilinan J."/>
            <person name="Riley R."/>
            <person name="Labutti K."/>
            <person name="Andreopoulos B."/>
            <person name="Lipzen A."/>
            <person name="Chen C."/>
            <person name="Yanf M."/>
            <person name="Daum C."/>
            <person name="Ng V."/>
            <person name="Clum A."/>
            <person name="Ohm R."/>
            <person name="Martin F."/>
            <person name="Silar P."/>
            <person name="Natvig D."/>
            <person name="Lalanne C."/>
            <person name="Gautier V."/>
            <person name="Ament-Velasquez S.L."/>
            <person name="Kruys A."/>
            <person name="Hutchinson M.I."/>
            <person name="Powell A.J."/>
            <person name="Barry K."/>
            <person name="Miller A.N."/>
            <person name="Grigoriev I.V."/>
            <person name="Debuchy R."/>
            <person name="Gladieux P."/>
            <person name="Thoren M.H."/>
            <person name="Johannesson H."/>
        </authorList>
    </citation>
    <scope>NUCLEOTIDE SEQUENCE</scope>
    <source>
        <strain evidence="1">PSN243</strain>
    </source>
</reference>